<evidence type="ECO:0000313" key="4">
    <source>
        <dbReference type="Proteomes" id="UP000008952"/>
    </source>
</evidence>
<protein>
    <recommendedName>
        <fullName evidence="2">Solute-binding protein family 3/N-terminal domain-containing protein</fullName>
    </recommendedName>
</protein>
<name>J0R491_9HYPH</name>
<dbReference type="PANTHER" id="PTHR35936:SF17">
    <property type="entry name" value="ARGININE-BINDING EXTRACELLULAR PROTEIN ARTP"/>
    <property type="match status" value="1"/>
</dbReference>
<gene>
    <name evidence="3" type="ORF">ME5_00845</name>
</gene>
<dbReference type="Pfam" id="PF00497">
    <property type="entry name" value="SBP_bac_3"/>
    <property type="match status" value="1"/>
</dbReference>
<dbReference type="HOGENOM" id="CLU_019602_18_1_5"/>
<dbReference type="PANTHER" id="PTHR35936">
    <property type="entry name" value="MEMBRANE-BOUND LYTIC MUREIN TRANSGLYCOSYLASE F"/>
    <property type="match status" value="1"/>
</dbReference>
<evidence type="ECO:0000259" key="2">
    <source>
        <dbReference type="SMART" id="SM00062"/>
    </source>
</evidence>
<dbReference type="OrthoDB" id="5419093at2"/>
<accession>J0R491</accession>
<keyword evidence="4" id="KW-1185">Reference proteome</keyword>
<comment type="caution">
    <text evidence="3">The sequence shown here is derived from an EMBL/GenBank/DDBJ whole genome shotgun (WGS) entry which is preliminary data.</text>
</comment>
<dbReference type="Proteomes" id="UP000008952">
    <property type="component" value="Unassembled WGS sequence"/>
</dbReference>
<dbReference type="SMART" id="SM00062">
    <property type="entry name" value="PBPb"/>
    <property type="match status" value="1"/>
</dbReference>
<dbReference type="STRING" id="1094558.ME5_00845"/>
<evidence type="ECO:0000313" key="3">
    <source>
        <dbReference type="EMBL" id="EJF90444.1"/>
    </source>
</evidence>
<reference evidence="3 4" key="1">
    <citation type="submission" date="2012-03" db="EMBL/GenBank/DDBJ databases">
        <title>The Genome Sequence of Bartonella tamiae Th239.</title>
        <authorList>
            <consortium name="The Broad Institute Genome Sequencing Platform"/>
            <consortium name="The Broad Institute Genome Sequencing Center for Infectious Disease"/>
            <person name="Feldgarden M."/>
            <person name="Kirby J."/>
            <person name="Kosoy M."/>
            <person name="Birtles R."/>
            <person name="Probert W.S."/>
            <person name="Chiaraviglio L."/>
            <person name="Young S.K."/>
            <person name="Zeng Q."/>
            <person name="Gargeya S."/>
            <person name="Fitzgerald M."/>
            <person name="Haas B."/>
            <person name="Abouelleil A."/>
            <person name="Alvarado L."/>
            <person name="Arachchi H.M."/>
            <person name="Berlin A."/>
            <person name="Chapman S.B."/>
            <person name="Gearin G."/>
            <person name="Goldberg J."/>
            <person name="Griggs A."/>
            <person name="Gujja S."/>
            <person name="Hansen M."/>
            <person name="Heiman D."/>
            <person name="Howarth C."/>
            <person name="Larimer J."/>
            <person name="Lui A."/>
            <person name="MacDonald P.J.P."/>
            <person name="McCowen C."/>
            <person name="Montmayeur A."/>
            <person name="Murphy C."/>
            <person name="Neiman D."/>
            <person name="Pearson M."/>
            <person name="Priest M."/>
            <person name="Roberts A."/>
            <person name="Saif S."/>
            <person name="Shea T."/>
            <person name="Sisk P."/>
            <person name="Stolte C."/>
            <person name="Sykes S."/>
            <person name="Wortman J."/>
            <person name="Nusbaum C."/>
            <person name="Birren B."/>
        </authorList>
    </citation>
    <scope>NUCLEOTIDE SEQUENCE [LARGE SCALE GENOMIC DNA]</scope>
    <source>
        <strain evidence="3 4">Th239</strain>
    </source>
</reference>
<dbReference type="EMBL" id="AIMB01000007">
    <property type="protein sequence ID" value="EJF90444.1"/>
    <property type="molecule type" value="Genomic_DNA"/>
</dbReference>
<feature type="domain" description="Solute-binding protein family 3/N-terminal" evidence="2">
    <location>
        <begin position="66"/>
        <end position="298"/>
    </location>
</feature>
<dbReference type="PATRIC" id="fig|1094558.3.peg.928"/>
<organism evidence="3 4">
    <name type="scientific">Bartonella tamiae Th239</name>
    <dbReference type="NCBI Taxonomy" id="1094558"/>
    <lineage>
        <taxon>Bacteria</taxon>
        <taxon>Pseudomonadati</taxon>
        <taxon>Pseudomonadota</taxon>
        <taxon>Alphaproteobacteria</taxon>
        <taxon>Hyphomicrobiales</taxon>
        <taxon>Bartonellaceae</taxon>
        <taxon>Bartonella</taxon>
    </lineage>
</organism>
<evidence type="ECO:0000256" key="1">
    <source>
        <dbReference type="ARBA" id="ARBA00022729"/>
    </source>
</evidence>
<dbReference type="AlphaFoldDB" id="J0R491"/>
<dbReference type="eggNOG" id="COG0834">
    <property type="taxonomic scope" value="Bacteria"/>
</dbReference>
<dbReference type="Gene3D" id="3.40.190.10">
    <property type="entry name" value="Periplasmic binding protein-like II"/>
    <property type="match status" value="2"/>
</dbReference>
<keyword evidence="1" id="KW-0732">Signal</keyword>
<dbReference type="InterPro" id="IPR001638">
    <property type="entry name" value="Solute-binding_3/MltF_N"/>
</dbReference>
<dbReference type="SUPFAM" id="SSF53850">
    <property type="entry name" value="Periplasmic binding protein-like II"/>
    <property type="match status" value="1"/>
</dbReference>
<sequence length="314" mass="34670">MSIFQIKKTIIFLSVVFSIFIMIITYAAAQPIFDTSVEQHERLHVDKNEAAANAIPSDFPFVTKGKLTIAVAPTEPPLTFYAQDARTPVGSEVDFASAFAESLGLELDLIPITWIDWSLGLTSRKYDAVLANVGVTEARKKKYDFSTYRQGLHGFYVKKDSPIQSIKEPKDLAGLRVIVGAGTNQERILLHWDEEIKKAGLAPIVLQYFDDSATSLMAMQSGRADVVVQPNAQLIYISLRDDNLRGVGTLSAGWPDRSDVSVVSRKDSGLAQPLTIAINAMIQDGSYQKILDRWHLSDEALEKSETNPPGLPEE</sequence>
<proteinExistence type="predicted"/>
<dbReference type="CDD" id="cd01004">
    <property type="entry name" value="PBP2_MidA_like"/>
    <property type="match status" value="1"/>
</dbReference>